<dbReference type="GO" id="GO:0034355">
    <property type="term" value="P:NAD+ biosynthetic process via the salvage pathway"/>
    <property type="evidence" value="ECO:0007669"/>
    <property type="project" value="TreeGrafter"/>
</dbReference>
<keyword evidence="13" id="KW-1185">Reference proteome</keyword>
<dbReference type="GO" id="GO:0005829">
    <property type="term" value="C:cytosol"/>
    <property type="evidence" value="ECO:0007669"/>
    <property type="project" value="TreeGrafter"/>
</dbReference>
<evidence type="ECO:0000259" key="10">
    <source>
        <dbReference type="Pfam" id="PF04095"/>
    </source>
</evidence>
<keyword evidence="4" id="KW-0597">Phosphoprotein</keyword>
<dbReference type="Pfam" id="PF17767">
    <property type="entry name" value="NAPRTase_N"/>
    <property type="match status" value="1"/>
</dbReference>
<evidence type="ECO:0000256" key="3">
    <source>
        <dbReference type="ARBA" id="ARBA00013236"/>
    </source>
</evidence>
<dbReference type="NCBIfam" id="NF006695">
    <property type="entry name" value="PRK09243.1-2"/>
    <property type="match status" value="1"/>
</dbReference>
<dbReference type="GO" id="GO:0004516">
    <property type="term" value="F:nicotinate phosphoribosyltransferase activity"/>
    <property type="evidence" value="ECO:0007669"/>
    <property type="project" value="UniProtKB-UniRule"/>
</dbReference>
<comment type="catalytic activity">
    <reaction evidence="8 9">
        <text>5-phospho-alpha-D-ribose 1-diphosphate + nicotinate + ATP + H2O = nicotinate beta-D-ribonucleotide + ADP + phosphate + diphosphate</text>
        <dbReference type="Rhea" id="RHEA:36163"/>
        <dbReference type="ChEBI" id="CHEBI:15377"/>
        <dbReference type="ChEBI" id="CHEBI:30616"/>
        <dbReference type="ChEBI" id="CHEBI:32544"/>
        <dbReference type="ChEBI" id="CHEBI:33019"/>
        <dbReference type="ChEBI" id="CHEBI:43474"/>
        <dbReference type="ChEBI" id="CHEBI:57502"/>
        <dbReference type="ChEBI" id="CHEBI:58017"/>
        <dbReference type="ChEBI" id="CHEBI:456216"/>
        <dbReference type="EC" id="6.3.4.21"/>
    </reaction>
</comment>
<dbReference type="CDD" id="cd01570">
    <property type="entry name" value="NAPRTase_A"/>
    <property type="match status" value="1"/>
</dbReference>
<dbReference type="InterPro" id="IPR006405">
    <property type="entry name" value="Nic_PRibTrfase_pncB"/>
</dbReference>
<dbReference type="InterPro" id="IPR041525">
    <property type="entry name" value="N/Namide_PRibTrfase"/>
</dbReference>
<dbReference type="PANTHER" id="PTHR11098:SF1">
    <property type="entry name" value="NICOTINATE PHOSPHORIBOSYLTRANSFERASE"/>
    <property type="match status" value="1"/>
</dbReference>
<evidence type="ECO:0000256" key="8">
    <source>
        <dbReference type="ARBA" id="ARBA00048668"/>
    </source>
</evidence>
<proteinExistence type="inferred from homology"/>
<dbReference type="Proteomes" id="UP000624703">
    <property type="component" value="Unassembled WGS sequence"/>
</dbReference>
<gene>
    <name evidence="12" type="ORF">JIN82_00185</name>
</gene>
<dbReference type="EMBL" id="JAENIM010000007">
    <property type="protein sequence ID" value="MBK1789563.1"/>
    <property type="molecule type" value="Genomic_DNA"/>
</dbReference>
<evidence type="ECO:0000256" key="9">
    <source>
        <dbReference type="RuleBase" id="RU365100"/>
    </source>
</evidence>
<feature type="domain" description="Nicotinate/nicotinamide phosphoribosyltransferase" evidence="10">
    <location>
        <begin position="160"/>
        <end position="339"/>
    </location>
</feature>
<keyword evidence="6 9" id="KW-0662">Pyridine nucleotide biosynthesis</keyword>
<evidence type="ECO:0000256" key="1">
    <source>
        <dbReference type="ARBA" id="ARBA00004952"/>
    </source>
</evidence>
<evidence type="ECO:0000256" key="2">
    <source>
        <dbReference type="ARBA" id="ARBA00010897"/>
    </source>
</evidence>
<dbReference type="InterPro" id="IPR036068">
    <property type="entry name" value="Nicotinate_pribotase-like_C"/>
</dbReference>
<dbReference type="InterPro" id="IPR040727">
    <property type="entry name" value="NAPRTase_N"/>
</dbReference>
<organism evidence="12 13">
    <name type="scientific">Persicirhabdus sediminis</name>
    <dbReference type="NCBI Taxonomy" id="454144"/>
    <lineage>
        <taxon>Bacteria</taxon>
        <taxon>Pseudomonadati</taxon>
        <taxon>Verrucomicrobiota</taxon>
        <taxon>Verrucomicrobiia</taxon>
        <taxon>Verrucomicrobiales</taxon>
        <taxon>Verrucomicrobiaceae</taxon>
        <taxon>Persicirhabdus</taxon>
    </lineage>
</organism>
<dbReference type="PIRSF" id="PIRSF000484">
    <property type="entry name" value="NAPRT"/>
    <property type="match status" value="1"/>
</dbReference>
<comment type="PTM">
    <text evidence="9">Transiently phosphorylated on a His residue during the reaction cycle. Phosphorylation strongly increases the affinity for substrates and increases the rate of nicotinate D-ribonucleotide production. Dephosphorylation regenerates the low-affinity form of the enzyme, leading to product release.</text>
</comment>
<evidence type="ECO:0000256" key="4">
    <source>
        <dbReference type="ARBA" id="ARBA00022553"/>
    </source>
</evidence>
<evidence type="ECO:0000256" key="7">
    <source>
        <dbReference type="ARBA" id="ARBA00022679"/>
    </source>
</evidence>
<comment type="function">
    <text evidence="9">Catalyzes the first step in the biosynthesis of NAD from nicotinic acid, the ATP-dependent synthesis of beta-nicotinate D-ribonucleotide from nicotinate and 5-phospho-D-ribose 1-phosphate.</text>
</comment>
<dbReference type="GO" id="GO:0047280">
    <property type="term" value="F:nicotinamide phosphoribosyltransferase activity"/>
    <property type="evidence" value="ECO:0007669"/>
    <property type="project" value="UniProtKB-ARBA"/>
</dbReference>
<dbReference type="InterPro" id="IPR007229">
    <property type="entry name" value="Nic_PRibTrfase-Fam"/>
</dbReference>
<feature type="domain" description="Nicotinate phosphoribosyltransferase N-terminal" evidence="11">
    <location>
        <begin position="7"/>
        <end position="137"/>
    </location>
</feature>
<dbReference type="SUPFAM" id="SSF51690">
    <property type="entry name" value="Nicotinate/Quinolinate PRTase C-terminal domain-like"/>
    <property type="match status" value="1"/>
</dbReference>
<dbReference type="NCBIfam" id="NF009131">
    <property type="entry name" value="PRK12484.1"/>
    <property type="match status" value="1"/>
</dbReference>
<dbReference type="EC" id="6.3.4.21" evidence="3 9"/>
<dbReference type="PANTHER" id="PTHR11098">
    <property type="entry name" value="NICOTINATE PHOSPHORIBOSYLTRANSFERASE"/>
    <property type="match status" value="1"/>
</dbReference>
<keyword evidence="5 9" id="KW-0436">Ligase</keyword>
<keyword evidence="12" id="KW-0328">Glycosyltransferase</keyword>
<protein>
    <recommendedName>
        <fullName evidence="3 9">Nicotinate phosphoribosyltransferase</fullName>
        <ecNumber evidence="3 9">6.3.4.21</ecNumber>
    </recommendedName>
</protein>
<dbReference type="RefSeq" id="WP_200309525.1">
    <property type="nucleotide sequence ID" value="NZ_JAENIM010000007.1"/>
</dbReference>
<evidence type="ECO:0000259" key="11">
    <source>
        <dbReference type="Pfam" id="PF17767"/>
    </source>
</evidence>
<reference evidence="12" key="1">
    <citation type="submission" date="2021-01" db="EMBL/GenBank/DDBJ databases">
        <title>Modified the classification status of verrucomicrobia.</title>
        <authorList>
            <person name="Feng X."/>
        </authorList>
    </citation>
    <scope>NUCLEOTIDE SEQUENCE</scope>
    <source>
        <strain evidence="12">_KCTC 22039</strain>
    </source>
</reference>
<comment type="similarity">
    <text evidence="2 9">Belongs to the NAPRTase family.</text>
</comment>
<comment type="pathway">
    <text evidence="1 9">Cofactor biosynthesis; NAD(+) biosynthesis; nicotinate D-ribonucleotide from nicotinate: step 1/1.</text>
</comment>
<evidence type="ECO:0000256" key="6">
    <source>
        <dbReference type="ARBA" id="ARBA00022642"/>
    </source>
</evidence>
<evidence type="ECO:0000313" key="12">
    <source>
        <dbReference type="EMBL" id="MBK1789563.1"/>
    </source>
</evidence>
<dbReference type="SUPFAM" id="SSF54675">
    <property type="entry name" value="Nicotinate/Quinolinate PRTase N-terminal domain-like"/>
    <property type="match status" value="1"/>
</dbReference>
<dbReference type="Gene3D" id="3.20.140.10">
    <property type="entry name" value="nicotinate phosphoribosyltransferase"/>
    <property type="match status" value="1"/>
</dbReference>
<accession>A0A8J7MAP2</accession>
<evidence type="ECO:0000256" key="5">
    <source>
        <dbReference type="ARBA" id="ARBA00022598"/>
    </source>
</evidence>
<dbReference type="Gene3D" id="3.20.20.70">
    <property type="entry name" value="Aldolase class I"/>
    <property type="match status" value="1"/>
</dbReference>
<evidence type="ECO:0000313" key="13">
    <source>
        <dbReference type="Proteomes" id="UP000624703"/>
    </source>
</evidence>
<name>A0A8J7MAP2_9BACT</name>
<comment type="caution">
    <text evidence="12">The sequence shown here is derived from an EMBL/GenBank/DDBJ whole genome shotgun (WGS) entry which is preliminary data.</text>
</comment>
<sequence>MRMITPLLTDLYQLNMADAYWKNGMQDHHAVFHLFYRKAPFGDKACLTAGTQEAVEFLSDIHFSPVELDYLATLTGADGAALFSCDFLDYLAKMHWQLDAAIMPEGEIAFPHQPIMRVSGPLIQCQLVETALLNLVNFQTLIATKAARICDAAAGDPVIEFGLRRAQGFDGGLSASRAAYIGGCNGTSNVYAGQKFGIPVKGTHAHSWVMSFDSETDAFRAYAEAQPNNTILLVDTYDTIEGVKKAAAIGLELEKSGHPFLGIRLDSGDLAALSIAARKILDETGLEHTKIVASNDLDEYSIRQIKQQGAKIDTWGVGTKLVTAYDQPALGGVYKMGAIKAPGGSWQGKMKFSNDTIKTSYPGHLQVARQRDPAGAITKDTLYDCKLVISAPHPDQQPLLVSALENGQICRQPDALDLIRKRAILNWQWLQKRATPELAVDPQVDAAKARIHKTKAN</sequence>
<dbReference type="AlphaFoldDB" id="A0A8J7MAP2"/>
<dbReference type="InterPro" id="IPR013785">
    <property type="entry name" value="Aldolase_TIM"/>
</dbReference>
<dbReference type="UniPathway" id="UPA00253">
    <property type="reaction ID" value="UER00457"/>
</dbReference>
<dbReference type="FunFam" id="3.20.20.70:FF:000076">
    <property type="entry name" value="Nicotinate phosphoribosyltransferase"/>
    <property type="match status" value="1"/>
</dbReference>
<keyword evidence="7 9" id="KW-0808">Transferase</keyword>
<dbReference type="Pfam" id="PF04095">
    <property type="entry name" value="NAPRTase"/>
    <property type="match status" value="1"/>
</dbReference>
<dbReference type="NCBIfam" id="TIGR01513">
    <property type="entry name" value="NAPRTase_put"/>
    <property type="match status" value="1"/>
</dbReference>